<keyword evidence="3" id="KW-0378">Hydrolase</keyword>
<keyword evidence="2" id="KW-0645">Protease</keyword>
<proteinExistence type="inferred from homology"/>
<evidence type="ECO:0000313" key="7">
    <source>
        <dbReference type="Proteomes" id="UP000235945"/>
    </source>
</evidence>
<name>A0A2N8P0V1_STREU</name>
<dbReference type="Proteomes" id="UP000235945">
    <property type="component" value="Unassembled WGS sequence"/>
</dbReference>
<dbReference type="InterPro" id="IPR000064">
    <property type="entry name" value="NLP_P60_dom"/>
</dbReference>
<evidence type="ECO:0000256" key="4">
    <source>
        <dbReference type="ARBA" id="ARBA00022807"/>
    </source>
</evidence>
<dbReference type="AlphaFoldDB" id="A0A2N8P0V1"/>
<dbReference type="SUPFAM" id="SSF54001">
    <property type="entry name" value="Cysteine proteinases"/>
    <property type="match status" value="1"/>
</dbReference>
<evidence type="ECO:0000256" key="1">
    <source>
        <dbReference type="ARBA" id="ARBA00007074"/>
    </source>
</evidence>
<organism evidence="6 7">
    <name type="scientific">Streptomyces eurocidicus</name>
    <name type="common">Streptoverticillium eurocidicus</name>
    <dbReference type="NCBI Taxonomy" id="66423"/>
    <lineage>
        <taxon>Bacteria</taxon>
        <taxon>Bacillati</taxon>
        <taxon>Actinomycetota</taxon>
        <taxon>Actinomycetes</taxon>
        <taxon>Kitasatosporales</taxon>
        <taxon>Streptomycetaceae</taxon>
        <taxon>Streptomyces</taxon>
    </lineage>
</organism>
<evidence type="ECO:0000259" key="5">
    <source>
        <dbReference type="Pfam" id="PF00877"/>
    </source>
</evidence>
<dbReference type="OrthoDB" id="5620138at2"/>
<evidence type="ECO:0000313" key="6">
    <source>
        <dbReference type="EMBL" id="PNE34647.1"/>
    </source>
</evidence>
<dbReference type="InterPro" id="IPR036366">
    <property type="entry name" value="PGBDSf"/>
</dbReference>
<evidence type="ECO:0000256" key="2">
    <source>
        <dbReference type="ARBA" id="ARBA00022670"/>
    </source>
</evidence>
<dbReference type="GO" id="GO:0006508">
    <property type="term" value="P:proteolysis"/>
    <property type="evidence" value="ECO:0007669"/>
    <property type="project" value="UniProtKB-KW"/>
</dbReference>
<reference evidence="7" key="1">
    <citation type="submission" date="2015-07" db="EMBL/GenBank/DDBJ databases">
        <authorList>
            <person name="Graham D.E."/>
            <person name="Giannone R.J."/>
            <person name="Gulvik C.A."/>
            <person name="Hettich R.L."/>
            <person name="Klingeman D.M."/>
            <person name="Mahan K.M."/>
            <person name="Parry R.J."/>
            <person name="Spain J.C."/>
        </authorList>
    </citation>
    <scope>NUCLEOTIDE SEQUENCE [LARGE SCALE GENOMIC DNA]</scope>
    <source>
        <strain evidence="7">ATCC 27428</strain>
    </source>
</reference>
<dbReference type="SUPFAM" id="SSF47090">
    <property type="entry name" value="PGBD-like"/>
    <property type="match status" value="2"/>
</dbReference>
<dbReference type="Pfam" id="PF00877">
    <property type="entry name" value="NLPC_P60"/>
    <property type="match status" value="1"/>
</dbReference>
<dbReference type="EMBL" id="LGUI01000002">
    <property type="protein sequence ID" value="PNE34647.1"/>
    <property type="molecule type" value="Genomic_DNA"/>
</dbReference>
<comment type="similarity">
    <text evidence="1">Belongs to the peptidase C40 family.</text>
</comment>
<dbReference type="NCBIfam" id="NF038080">
    <property type="entry name" value="PG_bind_siph"/>
    <property type="match status" value="2"/>
</dbReference>
<protein>
    <recommendedName>
        <fullName evidence="5">NlpC/P60 domain-containing protein</fullName>
    </recommendedName>
</protein>
<evidence type="ECO:0000256" key="3">
    <source>
        <dbReference type="ARBA" id="ARBA00022801"/>
    </source>
</evidence>
<dbReference type="GO" id="GO:0008234">
    <property type="term" value="F:cysteine-type peptidase activity"/>
    <property type="evidence" value="ECO:0007669"/>
    <property type="project" value="UniProtKB-KW"/>
</dbReference>
<dbReference type="InterPro" id="IPR038765">
    <property type="entry name" value="Papain-like_cys_pep_sf"/>
</dbReference>
<sequence length="416" mass="44148">MPLPVFLELPFPVDCDCPGCAAASTAAGSAPSVGRRPACARARRMATATTLAGVAIVGAVAPQAHADGARTVAADSADAAVHPQAGTSPLRGAADARQRVTRAQILARAQRWVDADVPYNMNGYHEGYRTDCSGFISMAWALPGNHWTGDLDEYGVRITKDQLRPGDMLLFHNASDPQRGSHVVLFAGWANAERTRYVAMEENGRLGTVKRTIPYAYVSNSPSYIPYRYKNLQEDGGDDGAPGGAFPGTDRFGPGADNAYVTRLGTMLVGRGGGGFYKEGPGPTWGPADGAATRAFQEAQGWRGADADGIPGAHTWRLLVEGRGRDIGRGRGGRADAVPEFPGAHHFGPGRSNRFVSLLGKQLVKKGFGTCYGEGPGPVWSESDRRAVEAFQRAQGWRGSDADGLPGAHTWRLLFS</sequence>
<gene>
    <name evidence="6" type="ORF">AF335_08930</name>
</gene>
<dbReference type="InterPro" id="IPR036365">
    <property type="entry name" value="PGBD-like_sf"/>
</dbReference>
<dbReference type="InterPro" id="IPR047763">
    <property type="entry name" value="PG_bind_dom_phiBT1-type"/>
</dbReference>
<dbReference type="Gene3D" id="3.90.1720.10">
    <property type="entry name" value="endopeptidase domain like (from Nostoc punctiforme)"/>
    <property type="match status" value="1"/>
</dbReference>
<comment type="caution">
    <text evidence="6">The sequence shown here is derived from an EMBL/GenBank/DDBJ whole genome shotgun (WGS) entry which is preliminary data.</text>
</comment>
<keyword evidence="4" id="KW-0788">Thiol protease</keyword>
<accession>A0A2N8P0V1</accession>
<keyword evidence="7" id="KW-1185">Reference proteome</keyword>
<dbReference type="Gene3D" id="1.10.101.10">
    <property type="entry name" value="PGBD-like superfamily/PGBD"/>
    <property type="match status" value="1"/>
</dbReference>
<feature type="domain" description="NlpC/P60" evidence="5">
    <location>
        <begin position="117"/>
        <end position="188"/>
    </location>
</feature>